<feature type="chain" id="PRO_5026319521" evidence="14">
    <location>
        <begin position="24"/>
        <end position="502"/>
    </location>
</feature>
<dbReference type="OrthoDB" id="660550at2759"/>
<sequence>MHITRSICAAACLFTSVLPTAKAFYPYHPEYHGGDDNERRAQGSIATTRATTHQHQDHRSITLPIRRVPIPNRRENKYTIVKSETPTQKNSAAIDQDGPDFSYMVAVTIGSSKEEYHLLLDSAASNTWVMGQECKSAACASHNTFGDQDSTTLKIDTTPFSIGFGSGSVSGIIATDTLHIASLSPTLSFGLALNVSDEFRSYPMDGILGIGRGDILPGTIEHPQFMDVLSTSKLISSKLYGIHLSRGKDALNDGEFNLGEPNKERYDGDLSFNPTIENDNGYWEIGVVDAGYDGKMAGLSGKSAVLDSGTSYILMPQPDAVALHKLITGYTQSDETFTVPCSTAKPIQIKFGDQTYDISPADYVGSDVGNGNCASNIVGRQVFADTQWLVGDVFFKNVYAVFDSDNSQVGFGVKSGGEEESASTNTITPSGTKTAKPTSDAAGVTSSTADPILPPSESTASSATTQSNTESSQSAKGKAGRATAPASSFALLVALTLLSIFA</sequence>
<evidence type="ECO:0000256" key="6">
    <source>
        <dbReference type="ARBA" id="ARBA00022801"/>
    </source>
</evidence>
<evidence type="ECO:0000256" key="14">
    <source>
        <dbReference type="SAM" id="SignalP"/>
    </source>
</evidence>
<evidence type="ECO:0000313" key="17">
    <source>
        <dbReference type="Proteomes" id="UP000799428"/>
    </source>
</evidence>
<dbReference type="SUPFAM" id="SSF50630">
    <property type="entry name" value="Acid proteases"/>
    <property type="match status" value="1"/>
</dbReference>
<feature type="region of interest" description="Disordered" evidence="13">
    <location>
        <begin position="413"/>
        <end position="480"/>
    </location>
</feature>
<feature type="compositionally biased region" description="Low complexity" evidence="13">
    <location>
        <begin position="456"/>
        <end position="475"/>
    </location>
</feature>
<keyword evidence="8" id="KW-0325">Glycoprotein</keyword>
<evidence type="ECO:0000256" key="11">
    <source>
        <dbReference type="PIRSR" id="PIRSR601461-2"/>
    </source>
</evidence>
<evidence type="ECO:0000256" key="8">
    <source>
        <dbReference type="ARBA" id="ARBA00023180"/>
    </source>
</evidence>
<dbReference type="GO" id="GO:0006508">
    <property type="term" value="P:proteolysis"/>
    <property type="evidence" value="ECO:0007669"/>
    <property type="project" value="UniProtKB-KW"/>
</dbReference>
<feature type="signal peptide" evidence="14">
    <location>
        <begin position="1"/>
        <end position="23"/>
    </location>
</feature>
<dbReference type="PROSITE" id="PS00141">
    <property type="entry name" value="ASP_PROTEASE"/>
    <property type="match status" value="1"/>
</dbReference>
<feature type="active site" evidence="10">
    <location>
        <position position="307"/>
    </location>
</feature>
<evidence type="ECO:0000256" key="4">
    <source>
        <dbReference type="ARBA" id="ARBA00022670"/>
    </source>
</evidence>
<dbReference type="Pfam" id="PF00026">
    <property type="entry name" value="Asp"/>
    <property type="match status" value="1"/>
</dbReference>
<dbReference type="InterPro" id="IPR021109">
    <property type="entry name" value="Peptidase_aspartic_dom_sf"/>
</dbReference>
<reference evidence="16" key="1">
    <citation type="journal article" date="2020" name="Stud. Mycol.">
        <title>101 Dothideomycetes genomes: a test case for predicting lifestyles and emergence of pathogens.</title>
        <authorList>
            <person name="Haridas S."/>
            <person name="Albert R."/>
            <person name="Binder M."/>
            <person name="Bloem J."/>
            <person name="Labutti K."/>
            <person name="Salamov A."/>
            <person name="Andreopoulos B."/>
            <person name="Baker S."/>
            <person name="Barry K."/>
            <person name="Bills G."/>
            <person name="Bluhm B."/>
            <person name="Cannon C."/>
            <person name="Castanera R."/>
            <person name="Culley D."/>
            <person name="Daum C."/>
            <person name="Ezra D."/>
            <person name="Gonzalez J."/>
            <person name="Henrissat B."/>
            <person name="Kuo A."/>
            <person name="Liang C."/>
            <person name="Lipzen A."/>
            <person name="Lutzoni F."/>
            <person name="Magnuson J."/>
            <person name="Mondo S."/>
            <person name="Nolan M."/>
            <person name="Ohm R."/>
            <person name="Pangilinan J."/>
            <person name="Park H.-J."/>
            <person name="Ramirez L."/>
            <person name="Alfaro M."/>
            <person name="Sun H."/>
            <person name="Tritt A."/>
            <person name="Yoshinaga Y."/>
            <person name="Zwiers L.-H."/>
            <person name="Turgeon B."/>
            <person name="Goodwin S."/>
            <person name="Spatafora J."/>
            <person name="Crous P."/>
            <person name="Grigoriev I."/>
        </authorList>
    </citation>
    <scope>NUCLEOTIDE SEQUENCE</scope>
    <source>
        <strain evidence="16">CBS 279.74</strain>
    </source>
</reference>
<evidence type="ECO:0000256" key="7">
    <source>
        <dbReference type="ARBA" id="ARBA00023136"/>
    </source>
</evidence>
<keyword evidence="9" id="KW-0449">Lipoprotein</keyword>
<keyword evidence="17" id="KW-1185">Reference proteome</keyword>
<evidence type="ECO:0000313" key="16">
    <source>
        <dbReference type="EMBL" id="KAF2709183.1"/>
    </source>
</evidence>
<dbReference type="PRINTS" id="PR00792">
    <property type="entry name" value="PEPSIN"/>
</dbReference>
<dbReference type="AlphaFoldDB" id="A0A6G1K987"/>
<protein>
    <submittedName>
        <fullName evidence="16">Acid protease</fullName>
    </submittedName>
</protein>
<evidence type="ECO:0000256" key="5">
    <source>
        <dbReference type="ARBA" id="ARBA00022750"/>
    </source>
</evidence>
<dbReference type="InterPro" id="IPR034164">
    <property type="entry name" value="Pepsin-like_dom"/>
</dbReference>
<evidence type="ECO:0000256" key="1">
    <source>
        <dbReference type="ARBA" id="ARBA00004236"/>
    </source>
</evidence>
<keyword evidence="4 12" id="KW-0645">Protease</keyword>
<evidence type="ECO:0000256" key="9">
    <source>
        <dbReference type="ARBA" id="ARBA00023288"/>
    </source>
</evidence>
<dbReference type="CDD" id="cd05471">
    <property type="entry name" value="pepsin_like"/>
    <property type="match status" value="1"/>
</dbReference>
<feature type="domain" description="Peptidase A1" evidence="15">
    <location>
        <begin position="103"/>
        <end position="412"/>
    </location>
</feature>
<keyword evidence="11" id="KW-1015">Disulfide bond</keyword>
<proteinExistence type="inferred from homology"/>
<keyword evidence="6 12" id="KW-0378">Hydrolase</keyword>
<dbReference type="InterPro" id="IPR033121">
    <property type="entry name" value="PEPTIDASE_A1"/>
</dbReference>
<keyword evidence="3" id="KW-1003">Cell membrane</keyword>
<keyword evidence="5 12" id="KW-0064">Aspartyl protease</keyword>
<comment type="subcellular location">
    <subcellularLocation>
        <location evidence="1">Cell membrane</location>
    </subcellularLocation>
</comment>
<feature type="compositionally biased region" description="Polar residues" evidence="13">
    <location>
        <begin position="422"/>
        <end position="437"/>
    </location>
</feature>
<evidence type="ECO:0000256" key="12">
    <source>
        <dbReference type="RuleBase" id="RU000454"/>
    </source>
</evidence>
<dbReference type="GO" id="GO:0004190">
    <property type="term" value="F:aspartic-type endopeptidase activity"/>
    <property type="evidence" value="ECO:0007669"/>
    <property type="project" value="UniProtKB-KW"/>
</dbReference>
<gene>
    <name evidence="16" type="ORF">K504DRAFT_406087</name>
</gene>
<dbReference type="PROSITE" id="PS51767">
    <property type="entry name" value="PEPTIDASE_A1"/>
    <property type="match status" value="1"/>
</dbReference>
<evidence type="ECO:0000259" key="15">
    <source>
        <dbReference type="PROSITE" id="PS51767"/>
    </source>
</evidence>
<comment type="similarity">
    <text evidence="2 12">Belongs to the peptidase A1 family.</text>
</comment>
<organism evidence="16 17">
    <name type="scientific">Pleomassaria siparia CBS 279.74</name>
    <dbReference type="NCBI Taxonomy" id="1314801"/>
    <lineage>
        <taxon>Eukaryota</taxon>
        <taxon>Fungi</taxon>
        <taxon>Dikarya</taxon>
        <taxon>Ascomycota</taxon>
        <taxon>Pezizomycotina</taxon>
        <taxon>Dothideomycetes</taxon>
        <taxon>Pleosporomycetidae</taxon>
        <taxon>Pleosporales</taxon>
        <taxon>Pleomassariaceae</taxon>
        <taxon>Pleomassaria</taxon>
    </lineage>
</organism>
<dbReference type="InterPro" id="IPR001461">
    <property type="entry name" value="Aspartic_peptidase_A1"/>
</dbReference>
<keyword evidence="14" id="KW-0732">Signal</keyword>
<evidence type="ECO:0000256" key="10">
    <source>
        <dbReference type="PIRSR" id="PIRSR601461-1"/>
    </source>
</evidence>
<accession>A0A6G1K987</accession>
<evidence type="ECO:0000256" key="13">
    <source>
        <dbReference type="SAM" id="MobiDB-lite"/>
    </source>
</evidence>
<dbReference type="EMBL" id="MU005770">
    <property type="protein sequence ID" value="KAF2709183.1"/>
    <property type="molecule type" value="Genomic_DNA"/>
</dbReference>
<evidence type="ECO:0000256" key="2">
    <source>
        <dbReference type="ARBA" id="ARBA00007447"/>
    </source>
</evidence>
<dbReference type="Gene3D" id="2.40.70.10">
    <property type="entry name" value="Acid Proteases"/>
    <property type="match status" value="2"/>
</dbReference>
<keyword evidence="7" id="KW-0472">Membrane</keyword>
<dbReference type="PANTHER" id="PTHR47966">
    <property type="entry name" value="BETA-SITE APP-CLEAVING ENZYME, ISOFORM A-RELATED"/>
    <property type="match status" value="1"/>
</dbReference>
<dbReference type="Proteomes" id="UP000799428">
    <property type="component" value="Unassembled WGS sequence"/>
</dbReference>
<evidence type="ECO:0000256" key="3">
    <source>
        <dbReference type="ARBA" id="ARBA00022475"/>
    </source>
</evidence>
<dbReference type="FunFam" id="2.40.70.10:FF:000060">
    <property type="entry name" value="Aspartic-type endopeptidase ctsD"/>
    <property type="match status" value="1"/>
</dbReference>
<name>A0A6G1K987_9PLEO</name>
<feature type="active site" evidence="10">
    <location>
        <position position="121"/>
    </location>
</feature>
<dbReference type="InterPro" id="IPR001969">
    <property type="entry name" value="Aspartic_peptidase_AS"/>
</dbReference>
<dbReference type="PANTHER" id="PTHR47966:SF75">
    <property type="entry name" value="ENDOPEPTIDASE (CTSD), PUTATIVE (AFU_ORTHOLOGUE AFUA_4G07040)-RELATED"/>
    <property type="match status" value="1"/>
</dbReference>
<dbReference type="GO" id="GO:0005886">
    <property type="term" value="C:plasma membrane"/>
    <property type="evidence" value="ECO:0007669"/>
    <property type="project" value="UniProtKB-SubCell"/>
</dbReference>
<feature type="disulfide bond" evidence="11">
    <location>
        <begin position="134"/>
        <end position="139"/>
    </location>
</feature>